<keyword evidence="2" id="KW-1185">Reference proteome</keyword>
<organism evidence="1 2">
    <name type="scientific">Rhizopogon vesiculosus</name>
    <dbReference type="NCBI Taxonomy" id="180088"/>
    <lineage>
        <taxon>Eukaryota</taxon>
        <taxon>Fungi</taxon>
        <taxon>Dikarya</taxon>
        <taxon>Basidiomycota</taxon>
        <taxon>Agaricomycotina</taxon>
        <taxon>Agaricomycetes</taxon>
        <taxon>Agaricomycetidae</taxon>
        <taxon>Boletales</taxon>
        <taxon>Suillineae</taxon>
        <taxon>Rhizopogonaceae</taxon>
        <taxon>Rhizopogon</taxon>
    </lineage>
</organism>
<evidence type="ECO:0000313" key="2">
    <source>
        <dbReference type="Proteomes" id="UP000183567"/>
    </source>
</evidence>
<proteinExistence type="predicted"/>
<accession>A0A1J8RFM6</accession>
<evidence type="ECO:0000313" key="1">
    <source>
        <dbReference type="EMBL" id="OJA20578.1"/>
    </source>
</evidence>
<reference evidence="1 2" key="1">
    <citation type="submission" date="2016-03" db="EMBL/GenBank/DDBJ databases">
        <title>Comparative genomics of the ectomycorrhizal sister species Rhizopogon vinicolor and Rhizopogon vesiculosus (Basidiomycota: Boletales) reveals a divergence of the mating type B locus.</title>
        <authorList>
            <person name="Mujic A.B."/>
            <person name="Kuo A."/>
            <person name="Tritt A."/>
            <person name="Lipzen A."/>
            <person name="Chen C."/>
            <person name="Johnson J."/>
            <person name="Sharma A."/>
            <person name="Barry K."/>
            <person name="Grigoriev I.V."/>
            <person name="Spatafora J.W."/>
        </authorList>
    </citation>
    <scope>NUCLEOTIDE SEQUENCE [LARGE SCALE GENOMIC DNA]</scope>
    <source>
        <strain evidence="1 2">AM-OR11-056</strain>
    </source>
</reference>
<comment type="caution">
    <text evidence="1">The sequence shown here is derived from an EMBL/GenBank/DDBJ whole genome shotgun (WGS) entry which is preliminary data.</text>
</comment>
<dbReference type="Proteomes" id="UP000183567">
    <property type="component" value="Unassembled WGS sequence"/>
</dbReference>
<gene>
    <name evidence="1" type="ORF">AZE42_05366</name>
</gene>
<dbReference type="EMBL" id="LVVM01000505">
    <property type="protein sequence ID" value="OJA20578.1"/>
    <property type="molecule type" value="Genomic_DNA"/>
</dbReference>
<protein>
    <submittedName>
        <fullName evidence="1">Uncharacterized protein</fullName>
    </submittedName>
</protein>
<name>A0A1J8RFM6_9AGAM</name>
<sequence length="15" mass="1658">MDIVRPISPSSDPDE</sequence>